<dbReference type="InterPro" id="IPR020622">
    <property type="entry name" value="Ala_racemase_pyridoxalP-BS"/>
</dbReference>
<dbReference type="FunFam" id="3.20.20.10:FF:000002">
    <property type="entry name" value="Alanine racemase"/>
    <property type="match status" value="1"/>
</dbReference>
<dbReference type="EMBL" id="LCJB01000002">
    <property type="protein sequence ID" value="KKT72044.1"/>
    <property type="molecule type" value="Genomic_DNA"/>
</dbReference>
<feature type="binding site" evidence="4 6">
    <location>
        <position position="103"/>
    </location>
    <ligand>
        <name>substrate</name>
    </ligand>
</feature>
<comment type="catalytic activity">
    <reaction evidence="4">
        <text>L-alanine = D-alanine</text>
        <dbReference type="Rhea" id="RHEA:20249"/>
        <dbReference type="ChEBI" id="CHEBI:57416"/>
        <dbReference type="ChEBI" id="CHEBI:57972"/>
        <dbReference type="EC" id="5.1.1.1"/>
    </reaction>
</comment>
<dbReference type="EC" id="5.1.1.1" evidence="4"/>
<dbReference type="Gene3D" id="3.20.20.10">
    <property type="entry name" value="Alanine racemase"/>
    <property type="match status" value="1"/>
</dbReference>
<dbReference type="PRINTS" id="PR00992">
    <property type="entry name" value="ALARACEMASE"/>
</dbReference>
<dbReference type="PANTHER" id="PTHR30511:SF0">
    <property type="entry name" value="ALANINE RACEMASE, CATABOLIC-RELATED"/>
    <property type="match status" value="1"/>
</dbReference>
<feature type="modified residue" description="N6-(pyridoxal phosphate)lysine" evidence="4 5">
    <location>
        <position position="5"/>
    </location>
</feature>
<dbReference type="PROSITE" id="PS00395">
    <property type="entry name" value="ALANINE_RACEMASE"/>
    <property type="match status" value="1"/>
</dbReference>
<protein>
    <recommendedName>
        <fullName evidence="4">Alanine racemase</fullName>
        <ecNumber evidence="4">5.1.1.1</ecNumber>
    </recommendedName>
</protein>
<keyword evidence="3 4" id="KW-0413">Isomerase</keyword>
<evidence type="ECO:0000259" key="7">
    <source>
        <dbReference type="SMART" id="SM01005"/>
    </source>
</evidence>
<evidence type="ECO:0000256" key="2">
    <source>
        <dbReference type="ARBA" id="ARBA00022898"/>
    </source>
</evidence>
<comment type="pathway">
    <text evidence="4">Amino-acid biosynthesis; D-alanine biosynthesis; D-alanine from L-alanine: step 1/1.</text>
</comment>
<dbReference type="Proteomes" id="UP000034154">
    <property type="component" value="Unassembled WGS sequence"/>
</dbReference>
<evidence type="ECO:0000313" key="8">
    <source>
        <dbReference type="EMBL" id="KKT72044.1"/>
    </source>
</evidence>
<sequence>MAVVKANAYGHGLIEVSNILHSFGVEVFGVDNFEDALLLRQHFSEVQIVVLGYVLKKDLTLLVKSKIELVVYNFETVKILNEAGIKSGQKARVHLKVETGTSRQGVLLSEVNKFIDLLRQMSHVELVGLSTHFATAEEGGDNKFLVQQLEEFEKAEHQISKAGFSLEHIHCACSAAIILRPETQKTLVRAGLAMYGVWPSEKVKLAIPDCELKPVLSWKSRLAQIKELPAGTSVGYARTSVLEKTSRVAVVPVGYFDGYDRGLSSLAEVLVHGKRCQVLGRVCMNMMMINVTEVPEAKIEDEVILLGQGGEDTISIEELSNKAQTIPYEFLARLRQDLPRIVL</sequence>
<proteinExistence type="inferred from homology"/>
<dbReference type="NCBIfam" id="TIGR00492">
    <property type="entry name" value="alr"/>
    <property type="match status" value="1"/>
</dbReference>
<comment type="similarity">
    <text evidence="4">Belongs to the alanine racemase family.</text>
</comment>
<dbReference type="Pfam" id="PF00842">
    <property type="entry name" value="Ala_racemase_C"/>
    <property type="match status" value="1"/>
</dbReference>
<dbReference type="PANTHER" id="PTHR30511">
    <property type="entry name" value="ALANINE RACEMASE"/>
    <property type="match status" value="1"/>
</dbReference>
<reference evidence="8 9" key="1">
    <citation type="journal article" date="2015" name="Nature">
        <title>rRNA introns, odd ribosomes, and small enigmatic genomes across a large radiation of phyla.</title>
        <authorList>
            <person name="Brown C.T."/>
            <person name="Hug L.A."/>
            <person name="Thomas B.C."/>
            <person name="Sharon I."/>
            <person name="Castelle C.J."/>
            <person name="Singh A."/>
            <person name="Wilkins M.J."/>
            <person name="Williams K.H."/>
            <person name="Banfield J.F."/>
        </authorList>
    </citation>
    <scope>NUCLEOTIDE SEQUENCE [LARGE SCALE GENOMIC DNA]</scope>
</reference>
<dbReference type="Pfam" id="PF01168">
    <property type="entry name" value="Ala_racemase_N"/>
    <property type="match status" value="1"/>
</dbReference>
<dbReference type="GO" id="GO:0030632">
    <property type="term" value="P:D-alanine biosynthetic process"/>
    <property type="evidence" value="ECO:0007669"/>
    <property type="project" value="UniProtKB-UniRule"/>
</dbReference>
<name>A0A0G1MJ68_9BACT</name>
<comment type="cofactor">
    <cofactor evidence="1 4 5">
        <name>pyridoxal 5'-phosphate</name>
        <dbReference type="ChEBI" id="CHEBI:597326"/>
    </cofactor>
</comment>
<evidence type="ECO:0000313" key="9">
    <source>
        <dbReference type="Proteomes" id="UP000034154"/>
    </source>
</evidence>
<dbReference type="CDD" id="cd00430">
    <property type="entry name" value="PLPDE_III_AR"/>
    <property type="match status" value="1"/>
</dbReference>
<dbReference type="SUPFAM" id="SSF51419">
    <property type="entry name" value="PLP-binding barrel"/>
    <property type="match status" value="1"/>
</dbReference>
<evidence type="ECO:0000256" key="4">
    <source>
        <dbReference type="HAMAP-Rule" id="MF_01201"/>
    </source>
</evidence>
<dbReference type="SUPFAM" id="SSF50621">
    <property type="entry name" value="Alanine racemase C-terminal domain-like"/>
    <property type="match status" value="1"/>
</dbReference>
<dbReference type="InterPro" id="IPR011079">
    <property type="entry name" value="Ala_racemase_C"/>
</dbReference>
<dbReference type="SMART" id="SM01005">
    <property type="entry name" value="Ala_racemase_C"/>
    <property type="match status" value="1"/>
</dbReference>
<dbReference type="GO" id="GO:0005829">
    <property type="term" value="C:cytosol"/>
    <property type="evidence" value="ECO:0007669"/>
    <property type="project" value="TreeGrafter"/>
</dbReference>
<accession>A0A0G1MJ68</accession>
<feature type="active site" description="Proton acceptor; specific for L-alanine" evidence="4">
    <location>
        <position position="236"/>
    </location>
</feature>
<dbReference type="InterPro" id="IPR009006">
    <property type="entry name" value="Ala_racemase/Decarboxylase_C"/>
</dbReference>
<keyword evidence="2 4" id="KW-0663">Pyridoxal phosphate</keyword>
<evidence type="ECO:0000256" key="1">
    <source>
        <dbReference type="ARBA" id="ARBA00001933"/>
    </source>
</evidence>
<feature type="domain" description="Alanine racemase C-terminal" evidence="7">
    <location>
        <begin position="215"/>
        <end position="343"/>
    </location>
</feature>
<dbReference type="GO" id="GO:0008784">
    <property type="term" value="F:alanine racemase activity"/>
    <property type="evidence" value="ECO:0007669"/>
    <property type="project" value="UniProtKB-UniRule"/>
</dbReference>
<evidence type="ECO:0000256" key="5">
    <source>
        <dbReference type="PIRSR" id="PIRSR600821-50"/>
    </source>
</evidence>
<feature type="active site" description="Proton acceptor; specific for D-alanine" evidence="4">
    <location>
        <position position="5"/>
    </location>
</feature>
<dbReference type="Gene3D" id="2.40.37.10">
    <property type="entry name" value="Lyase, Ornithine Decarboxylase, Chain A, domain 1"/>
    <property type="match status" value="1"/>
</dbReference>
<organism evidence="8 9">
    <name type="scientific">Candidatus Uhrbacteria bacterium GW2011_GWF2_44_350</name>
    <dbReference type="NCBI Taxonomy" id="1619000"/>
    <lineage>
        <taxon>Bacteria</taxon>
        <taxon>Candidatus Uhriibacteriota</taxon>
    </lineage>
</organism>
<feature type="binding site" evidence="4 6">
    <location>
        <position position="284"/>
    </location>
    <ligand>
        <name>substrate</name>
    </ligand>
</feature>
<dbReference type="InterPro" id="IPR000821">
    <property type="entry name" value="Ala_racemase"/>
</dbReference>
<dbReference type="PATRIC" id="fig|1619000.3.peg.32"/>
<dbReference type="GO" id="GO:0030170">
    <property type="term" value="F:pyridoxal phosphate binding"/>
    <property type="evidence" value="ECO:0007669"/>
    <property type="project" value="UniProtKB-UniRule"/>
</dbReference>
<dbReference type="UniPathway" id="UPA00042">
    <property type="reaction ID" value="UER00497"/>
</dbReference>
<dbReference type="InterPro" id="IPR001608">
    <property type="entry name" value="Ala_racemase_N"/>
</dbReference>
<dbReference type="InterPro" id="IPR029066">
    <property type="entry name" value="PLP-binding_barrel"/>
</dbReference>
<dbReference type="AlphaFoldDB" id="A0A0G1MJ68"/>
<comment type="caution">
    <text evidence="8">The sequence shown here is derived from an EMBL/GenBank/DDBJ whole genome shotgun (WGS) entry which is preliminary data.</text>
</comment>
<evidence type="ECO:0000256" key="3">
    <source>
        <dbReference type="ARBA" id="ARBA00023235"/>
    </source>
</evidence>
<dbReference type="HAMAP" id="MF_01201">
    <property type="entry name" value="Ala_racemase"/>
    <property type="match status" value="1"/>
</dbReference>
<evidence type="ECO:0000256" key="6">
    <source>
        <dbReference type="PIRSR" id="PIRSR600821-52"/>
    </source>
</evidence>
<comment type="function">
    <text evidence="4">Catalyzes the interconversion of L-alanine and D-alanine. May also act on other amino acids.</text>
</comment>
<gene>
    <name evidence="8" type="ORF">UW63_C0002G0012</name>
</gene>